<feature type="binding site" evidence="10">
    <location>
        <position position="72"/>
    </location>
    <ligand>
        <name>substrate</name>
    </ligand>
</feature>
<dbReference type="EC" id="4.1.1.37" evidence="5 10"/>
<dbReference type="STRING" id="1121409.SAMN02745124_03000"/>
<evidence type="ECO:0000256" key="2">
    <source>
        <dbReference type="ARBA" id="ARBA00004804"/>
    </source>
</evidence>
<comment type="catalytic activity">
    <reaction evidence="10 11">
        <text>uroporphyrinogen III + 4 H(+) = coproporphyrinogen III + 4 CO2</text>
        <dbReference type="Rhea" id="RHEA:19865"/>
        <dbReference type="ChEBI" id="CHEBI:15378"/>
        <dbReference type="ChEBI" id="CHEBI:16526"/>
        <dbReference type="ChEBI" id="CHEBI:57308"/>
        <dbReference type="ChEBI" id="CHEBI:57309"/>
        <dbReference type="EC" id="4.1.1.37"/>
    </reaction>
</comment>
<comment type="function">
    <text evidence="10">Catalyzes the decarboxylation of four acetate groups of uroporphyrinogen-III to yield coproporphyrinogen-III.</text>
</comment>
<dbReference type="Gene3D" id="3.20.20.210">
    <property type="match status" value="1"/>
</dbReference>
<dbReference type="OrthoDB" id="9806656at2"/>
<dbReference type="Pfam" id="PF01208">
    <property type="entry name" value="URO-D"/>
    <property type="match status" value="1"/>
</dbReference>
<protein>
    <recommendedName>
        <fullName evidence="5 10">Uroporphyrinogen decarboxylase</fullName>
        <shortName evidence="10">UPD</shortName>
        <shortName evidence="10">URO-D</shortName>
        <ecNumber evidence="5 10">4.1.1.37</ecNumber>
    </recommendedName>
</protein>
<evidence type="ECO:0000256" key="10">
    <source>
        <dbReference type="HAMAP-Rule" id="MF_00218"/>
    </source>
</evidence>
<keyword evidence="15" id="KW-1185">Reference proteome</keyword>
<comment type="pathway">
    <text evidence="2 10 11">Porphyrin-containing compound metabolism; protoporphyrin-IX biosynthesis; coproporphyrinogen-III from 5-aminolevulinate: step 4/4.</text>
</comment>
<dbReference type="NCBIfam" id="TIGR01464">
    <property type="entry name" value="hemE"/>
    <property type="match status" value="1"/>
</dbReference>
<comment type="similarity">
    <text evidence="3 10 12">Belongs to the uroporphyrinogen decarboxylase family.</text>
</comment>
<evidence type="ECO:0000256" key="5">
    <source>
        <dbReference type="ARBA" id="ARBA00012288"/>
    </source>
</evidence>
<evidence type="ECO:0000256" key="12">
    <source>
        <dbReference type="RuleBase" id="RU004169"/>
    </source>
</evidence>
<dbReference type="InterPro" id="IPR000257">
    <property type="entry name" value="Uroporphyrinogen_deCOase"/>
</dbReference>
<organism evidence="14 15">
    <name type="scientific">Desulfofustis glycolicus DSM 9705</name>
    <dbReference type="NCBI Taxonomy" id="1121409"/>
    <lineage>
        <taxon>Bacteria</taxon>
        <taxon>Pseudomonadati</taxon>
        <taxon>Thermodesulfobacteriota</taxon>
        <taxon>Desulfobulbia</taxon>
        <taxon>Desulfobulbales</taxon>
        <taxon>Desulfocapsaceae</taxon>
        <taxon>Desulfofustis</taxon>
    </lineage>
</organism>
<dbReference type="SUPFAM" id="SSF51726">
    <property type="entry name" value="UROD/MetE-like"/>
    <property type="match status" value="1"/>
</dbReference>
<dbReference type="RefSeq" id="WP_073377390.1">
    <property type="nucleotide sequence ID" value="NZ_FQXS01000019.1"/>
</dbReference>
<accession>A0A1M5XE38</accession>
<sequence>MNDTFLKACRGEATDYTPVWMMRQAGRYLPEYRQVRGSISFLELCKTPELCVQVTLQPVERLDVDAAILFSDILIPMEAMGLPLEFHDGRGPIFPETVRDRAGVEKLIVPNPEETMGFVMETIRLLRRELKVPLIGFAGAPFTCATYLIEGGSSKAFWETKKMMFTAPELFHQLMDKISRCTTAYLLAQARAGAQALQLFDSWAGILAPCDFEQYAAPYAARIISELQSTGLPIIYFANNGATLLEQSAATGANVIGIDWRINIGEAIKRIGPRAIQGNIDPAALLLPAEKLRERIKNLLDGARAARGHIFNLGHGIHQFTPPEQARIAVDAVHELSRR</sequence>
<keyword evidence="8 10" id="KW-0456">Lyase</keyword>
<dbReference type="GO" id="GO:0004853">
    <property type="term" value="F:uroporphyrinogen decarboxylase activity"/>
    <property type="evidence" value="ECO:0007669"/>
    <property type="project" value="UniProtKB-UniRule"/>
</dbReference>
<gene>
    <name evidence="10" type="primary">hemE</name>
    <name evidence="14" type="ORF">SAMN02745124_03000</name>
</gene>
<evidence type="ECO:0000313" key="14">
    <source>
        <dbReference type="EMBL" id="SHH98019.1"/>
    </source>
</evidence>
<evidence type="ECO:0000256" key="4">
    <source>
        <dbReference type="ARBA" id="ARBA00011738"/>
    </source>
</evidence>
<evidence type="ECO:0000256" key="3">
    <source>
        <dbReference type="ARBA" id="ARBA00009935"/>
    </source>
</evidence>
<dbReference type="FunFam" id="3.20.20.210:FF:000008">
    <property type="entry name" value="Uroporphyrinogen decarboxylase"/>
    <property type="match status" value="1"/>
</dbReference>
<evidence type="ECO:0000313" key="15">
    <source>
        <dbReference type="Proteomes" id="UP000184139"/>
    </source>
</evidence>
<dbReference type="InterPro" id="IPR038071">
    <property type="entry name" value="UROD/MetE-like_sf"/>
</dbReference>
<reference evidence="14 15" key="1">
    <citation type="submission" date="2016-11" db="EMBL/GenBank/DDBJ databases">
        <authorList>
            <person name="Jaros S."/>
            <person name="Januszkiewicz K."/>
            <person name="Wedrychowicz H."/>
        </authorList>
    </citation>
    <scope>NUCLEOTIDE SEQUENCE [LARGE SCALE GENOMIC DNA]</scope>
    <source>
        <strain evidence="14 15">DSM 9705</strain>
    </source>
</reference>
<dbReference type="UniPathway" id="UPA00251">
    <property type="reaction ID" value="UER00321"/>
</dbReference>
<evidence type="ECO:0000256" key="1">
    <source>
        <dbReference type="ARBA" id="ARBA00004514"/>
    </source>
</evidence>
<evidence type="ECO:0000256" key="11">
    <source>
        <dbReference type="RuleBase" id="RU000554"/>
    </source>
</evidence>
<evidence type="ECO:0000256" key="8">
    <source>
        <dbReference type="ARBA" id="ARBA00023239"/>
    </source>
</evidence>
<dbReference type="AlphaFoldDB" id="A0A1M5XE38"/>
<dbReference type="PANTHER" id="PTHR21091:SF169">
    <property type="entry name" value="UROPORPHYRINOGEN DECARBOXYLASE"/>
    <property type="match status" value="1"/>
</dbReference>
<evidence type="ECO:0000259" key="13">
    <source>
        <dbReference type="PROSITE" id="PS00906"/>
    </source>
</evidence>
<name>A0A1M5XE38_9BACT</name>
<keyword evidence="6 10" id="KW-0963">Cytoplasm</keyword>
<dbReference type="Proteomes" id="UP000184139">
    <property type="component" value="Unassembled WGS sequence"/>
</dbReference>
<dbReference type="EMBL" id="FQXS01000019">
    <property type="protein sequence ID" value="SHH98019.1"/>
    <property type="molecule type" value="Genomic_DNA"/>
</dbReference>
<dbReference type="InterPro" id="IPR006361">
    <property type="entry name" value="Uroporphyrinogen_deCO2ase_HemE"/>
</dbReference>
<feature type="domain" description="Uroporphyrinogen decarboxylase (URO-D)" evidence="13">
    <location>
        <begin position="18"/>
        <end position="27"/>
    </location>
</feature>
<dbReference type="GO" id="GO:0005829">
    <property type="term" value="C:cytosol"/>
    <property type="evidence" value="ECO:0007669"/>
    <property type="project" value="UniProtKB-SubCell"/>
</dbReference>
<feature type="binding site" evidence="10">
    <location>
        <begin position="23"/>
        <end position="27"/>
    </location>
    <ligand>
        <name>substrate</name>
    </ligand>
</feature>
<evidence type="ECO:0000256" key="6">
    <source>
        <dbReference type="ARBA" id="ARBA00022490"/>
    </source>
</evidence>
<comment type="caution">
    <text evidence="10">Lacks conserved residue(s) required for the propagation of feature annotation.</text>
</comment>
<comment type="subcellular location">
    <subcellularLocation>
        <location evidence="1">Cytoplasm</location>
        <location evidence="1">Cytosol</location>
    </subcellularLocation>
</comment>
<dbReference type="GO" id="GO:0006782">
    <property type="term" value="P:protoporphyrinogen IX biosynthetic process"/>
    <property type="evidence" value="ECO:0007669"/>
    <property type="project" value="UniProtKB-UniRule"/>
</dbReference>
<feature type="binding site" evidence="10">
    <location>
        <position position="202"/>
    </location>
    <ligand>
        <name>substrate</name>
    </ligand>
</feature>
<dbReference type="PANTHER" id="PTHR21091">
    <property type="entry name" value="METHYLTETRAHYDROFOLATE:HOMOCYSTEINE METHYLTRANSFERASE RELATED"/>
    <property type="match status" value="1"/>
</dbReference>
<keyword evidence="7 10" id="KW-0210">Decarboxylase</keyword>
<feature type="binding site" evidence="10">
    <location>
        <position position="315"/>
    </location>
    <ligand>
        <name>substrate</name>
    </ligand>
</feature>
<dbReference type="PROSITE" id="PS00906">
    <property type="entry name" value="UROD_1"/>
    <property type="match status" value="1"/>
</dbReference>
<evidence type="ECO:0000256" key="7">
    <source>
        <dbReference type="ARBA" id="ARBA00022793"/>
    </source>
</evidence>
<keyword evidence="9 10" id="KW-0627">Porphyrin biosynthesis</keyword>
<dbReference type="HAMAP" id="MF_00218">
    <property type="entry name" value="URO_D"/>
    <property type="match status" value="1"/>
</dbReference>
<proteinExistence type="inferred from homology"/>
<comment type="subunit">
    <text evidence="4 10">Homodimer.</text>
</comment>
<feature type="binding site" evidence="10">
    <location>
        <position position="147"/>
    </location>
    <ligand>
        <name>substrate</name>
    </ligand>
</feature>
<feature type="site" description="Transition state stabilizer" evidence="10">
    <location>
        <position position="72"/>
    </location>
</feature>
<dbReference type="CDD" id="cd00717">
    <property type="entry name" value="URO-D"/>
    <property type="match status" value="1"/>
</dbReference>
<evidence type="ECO:0000256" key="9">
    <source>
        <dbReference type="ARBA" id="ARBA00023244"/>
    </source>
</evidence>